<evidence type="ECO:0000313" key="2">
    <source>
        <dbReference type="Proteomes" id="UP001424441"/>
    </source>
</evidence>
<organism evidence="1 2">
    <name type="scientific">Paenochrobactrum glaciei</name>
    <dbReference type="NCBI Taxonomy" id="486407"/>
    <lineage>
        <taxon>Bacteria</taxon>
        <taxon>Pseudomonadati</taxon>
        <taxon>Pseudomonadota</taxon>
        <taxon>Alphaproteobacteria</taxon>
        <taxon>Hyphomicrobiales</taxon>
        <taxon>Brucellaceae</taxon>
        <taxon>Paenochrobactrum</taxon>
    </lineage>
</organism>
<dbReference type="InterPro" id="IPR012036">
    <property type="entry name" value="Phage_Mu_Gp28"/>
</dbReference>
<dbReference type="Proteomes" id="UP001424441">
    <property type="component" value="Unassembled WGS sequence"/>
</dbReference>
<evidence type="ECO:0008006" key="3">
    <source>
        <dbReference type="Google" id="ProtNLM"/>
    </source>
</evidence>
<dbReference type="Gene3D" id="3.40.50.300">
    <property type="entry name" value="P-loop containing nucleotide triphosphate hydrolases"/>
    <property type="match status" value="1"/>
</dbReference>
<reference evidence="2" key="1">
    <citation type="journal article" date="2019" name="Int. J. Syst. Evol. Microbiol.">
        <title>The Global Catalogue of Microorganisms (GCM) 10K type strain sequencing project: providing services to taxonomists for standard genome sequencing and annotation.</title>
        <authorList>
            <consortium name="The Broad Institute Genomics Platform"/>
            <consortium name="The Broad Institute Genome Sequencing Center for Infectious Disease"/>
            <person name="Wu L."/>
            <person name="Ma J."/>
        </authorList>
    </citation>
    <scope>NUCLEOTIDE SEQUENCE [LARGE SCALE GENOMIC DNA]</scope>
    <source>
        <strain evidence="2">JCM 15115</strain>
    </source>
</reference>
<dbReference type="InterPro" id="IPR027417">
    <property type="entry name" value="P-loop_NTPase"/>
</dbReference>
<dbReference type="EMBL" id="BAAADE010000002">
    <property type="protein sequence ID" value="GAA0600152.1"/>
    <property type="molecule type" value="Genomic_DNA"/>
</dbReference>
<dbReference type="PIRSF" id="PIRSF007056">
    <property type="entry name" value="UCP007056"/>
    <property type="match status" value="1"/>
</dbReference>
<comment type="caution">
    <text evidence="1">The sequence shown here is derived from an EMBL/GenBank/DDBJ whole genome shotgun (WGS) entry which is preliminary data.</text>
</comment>
<accession>A0ABP3R205</accession>
<keyword evidence="2" id="KW-1185">Reference proteome</keyword>
<name>A0ABP3R205_9HYPH</name>
<dbReference type="RefSeq" id="WP_343803704.1">
    <property type="nucleotide sequence ID" value="NZ_BAAADE010000002.1"/>
</dbReference>
<dbReference type="Gene3D" id="3.30.420.240">
    <property type="match status" value="1"/>
</dbReference>
<sequence length="549" mass="60932">MNSPLPDMKWSDPVLPRENDALPKELPLYTDLSDDFNPLAEGILMKHQADWIADQSDLKLNAKGRRTGITFAEALDCTLIAAAKRSAGGQNVFYIGDTKDKGREFIGYVKQFAKTVAGQLLEIQEFMFEDRRTDGTSQFISAYRAVFASGFRVEALSSRPENIRGLQGVVVIDEAAFHGNVRDVLDAVNALLIWGGKIRIISSHNGIQNPFNELIKEARAGKVPYSIHEVTFSDAIKNGLFKRVCFMKGEEWTAEKEAEWEAKIRASYGVRTAAMRQELDAIPAEQEGSALTHVIIESCMQSGIPVIQWSQPDDFKLEPDRIRTEVALEFCEKRLLPLLKQLDKRRQHFFGEDFGRKGDATVILPMQMGVDLVRRACFQLELRNIPFDQQREILFFIVDRLPRFSGGALDATGNGSYLAEKAKQRYGASVIEVSLSQAWYRSEMPHYVAAFSDKTILLPKHADTLSDHQALAYINGVIQLPDGSTGKGADGFDRHGDSAIAGALGFYASRADLEEYGYQKADEAEGNGTGMFESAAYGGLVSTRSGGLY</sequence>
<evidence type="ECO:0000313" key="1">
    <source>
        <dbReference type="EMBL" id="GAA0600152.1"/>
    </source>
</evidence>
<protein>
    <recommendedName>
        <fullName evidence="3">Mu-like prophage FluMu protein gp28</fullName>
    </recommendedName>
</protein>
<gene>
    <name evidence="1" type="ORF">GCM10008943_14190</name>
</gene>
<proteinExistence type="predicted"/>